<organism evidence="1 2">
    <name type="scientific">Ampelomyces quisqualis</name>
    <name type="common">Powdery mildew agent</name>
    <dbReference type="NCBI Taxonomy" id="50730"/>
    <lineage>
        <taxon>Eukaryota</taxon>
        <taxon>Fungi</taxon>
        <taxon>Dikarya</taxon>
        <taxon>Ascomycota</taxon>
        <taxon>Pezizomycotina</taxon>
        <taxon>Dothideomycetes</taxon>
        <taxon>Pleosporomycetidae</taxon>
        <taxon>Pleosporales</taxon>
        <taxon>Pleosporineae</taxon>
        <taxon>Phaeosphaeriaceae</taxon>
        <taxon>Ampelomyces</taxon>
    </lineage>
</organism>
<evidence type="ECO:0000313" key="2">
    <source>
        <dbReference type="Proteomes" id="UP000800096"/>
    </source>
</evidence>
<evidence type="ECO:0000313" key="1">
    <source>
        <dbReference type="EMBL" id="KAF1915874.1"/>
    </source>
</evidence>
<dbReference type="AlphaFoldDB" id="A0A6A5QMZ9"/>
<keyword evidence="2" id="KW-1185">Reference proteome</keyword>
<sequence length="281" mass="32156">MTVLKLKSKVAAAPAQNNHILFPTMPLELRELIYFYALADQHQRSITISAADAIHGSPLQCPYYLPKLCRVNEATRIDVGLWFIRTTEFGLLYPHHAIYFAQFLSTFPENTGFASIRRLDFQLFGRHVPQLADGVRDRNAYIDFMKRCTGLTQVRIKFEMWYLLRRRFTETNSPSYWAASPWTPEPLSVEGIVELYRLDDLFQLTDLTELTIEVWPKAVTRTAKGVLHVTPNCWPVMEKLAVWIRNGFAERGRKVSIVLSESSNSGLRWAGEAEIGMNTGA</sequence>
<name>A0A6A5QMZ9_AMPQU</name>
<accession>A0A6A5QMZ9</accession>
<dbReference type="OrthoDB" id="3781081at2759"/>
<dbReference type="Proteomes" id="UP000800096">
    <property type="component" value="Unassembled WGS sequence"/>
</dbReference>
<reference evidence="1" key="1">
    <citation type="journal article" date="2020" name="Stud. Mycol.">
        <title>101 Dothideomycetes genomes: a test case for predicting lifestyles and emergence of pathogens.</title>
        <authorList>
            <person name="Haridas S."/>
            <person name="Albert R."/>
            <person name="Binder M."/>
            <person name="Bloem J."/>
            <person name="Labutti K."/>
            <person name="Salamov A."/>
            <person name="Andreopoulos B."/>
            <person name="Baker S."/>
            <person name="Barry K."/>
            <person name="Bills G."/>
            <person name="Bluhm B."/>
            <person name="Cannon C."/>
            <person name="Castanera R."/>
            <person name="Culley D."/>
            <person name="Daum C."/>
            <person name="Ezra D."/>
            <person name="Gonzalez J."/>
            <person name="Henrissat B."/>
            <person name="Kuo A."/>
            <person name="Liang C."/>
            <person name="Lipzen A."/>
            <person name="Lutzoni F."/>
            <person name="Magnuson J."/>
            <person name="Mondo S."/>
            <person name="Nolan M."/>
            <person name="Ohm R."/>
            <person name="Pangilinan J."/>
            <person name="Park H.-J."/>
            <person name="Ramirez L."/>
            <person name="Alfaro M."/>
            <person name="Sun H."/>
            <person name="Tritt A."/>
            <person name="Yoshinaga Y."/>
            <person name="Zwiers L.-H."/>
            <person name="Turgeon B."/>
            <person name="Goodwin S."/>
            <person name="Spatafora J."/>
            <person name="Crous P."/>
            <person name="Grigoriev I."/>
        </authorList>
    </citation>
    <scope>NUCLEOTIDE SEQUENCE</scope>
    <source>
        <strain evidence="1">HMLAC05119</strain>
    </source>
</reference>
<dbReference type="EMBL" id="ML979135">
    <property type="protein sequence ID" value="KAF1915874.1"/>
    <property type="molecule type" value="Genomic_DNA"/>
</dbReference>
<protein>
    <submittedName>
        <fullName evidence="1">Uncharacterized protein</fullName>
    </submittedName>
</protein>
<gene>
    <name evidence="1" type="ORF">BDU57DRAFT_573259</name>
</gene>
<proteinExistence type="predicted"/>